<evidence type="ECO:0000259" key="8">
    <source>
        <dbReference type="PROSITE" id="PS50928"/>
    </source>
</evidence>
<evidence type="ECO:0000256" key="3">
    <source>
        <dbReference type="ARBA" id="ARBA00022475"/>
    </source>
</evidence>
<evidence type="ECO:0000256" key="1">
    <source>
        <dbReference type="ARBA" id="ARBA00004651"/>
    </source>
</evidence>
<sequence length="288" mass="30870">MSAHPVIDASPVRQGRASLRVFAPRRAGRRPAVSRKELTRLIFPALALVAWQAASSAGWIDPRVLEAPLDVAAALVDLTRSGVLLDSLLASLQRAVIGFVIGGGIGLLLGLIAGLSRAGERTYDALLQMLRMVPFLALIPLFVIWFGVDEKPKILLIAVACIFPVYLNTFSGVRNVDAKLVEAAQVFGMSRTAIAMRIVLPLAMPSILVGVRYAMGTALLALVAAEQVNATSGIGYLALNPRAALRTDIILGVVLVYSLLGLTIDALLRAAERLALPWHRTLNTERSR</sequence>
<dbReference type="SUPFAM" id="SSF161098">
    <property type="entry name" value="MetI-like"/>
    <property type="match status" value="1"/>
</dbReference>
<comment type="subcellular location">
    <subcellularLocation>
        <location evidence="1 7">Cell membrane</location>
        <topology evidence="1 7">Multi-pass membrane protein</topology>
    </subcellularLocation>
</comment>
<dbReference type="STRING" id="1071679.BG57_26635"/>
<feature type="transmembrane region" description="Helical" evidence="7">
    <location>
        <begin position="128"/>
        <end position="148"/>
    </location>
</feature>
<dbReference type="Pfam" id="PF00528">
    <property type="entry name" value="BPD_transp_1"/>
    <property type="match status" value="1"/>
</dbReference>
<dbReference type="EMBL" id="JFHE01000056">
    <property type="protein sequence ID" value="KDR26382.1"/>
    <property type="molecule type" value="Genomic_DNA"/>
</dbReference>
<evidence type="ECO:0000313" key="10">
    <source>
        <dbReference type="Proteomes" id="UP000027439"/>
    </source>
</evidence>
<comment type="similarity">
    <text evidence="7">Belongs to the binding-protein-dependent transport system permease family.</text>
</comment>
<dbReference type="PROSITE" id="PS50928">
    <property type="entry name" value="ABC_TM1"/>
    <property type="match status" value="1"/>
</dbReference>
<accession>A0A069NE50</accession>
<dbReference type="GO" id="GO:0005886">
    <property type="term" value="C:plasma membrane"/>
    <property type="evidence" value="ECO:0007669"/>
    <property type="project" value="UniProtKB-SubCell"/>
</dbReference>
<evidence type="ECO:0000256" key="5">
    <source>
        <dbReference type="ARBA" id="ARBA00022989"/>
    </source>
</evidence>
<keyword evidence="4 7" id="KW-0812">Transmembrane</keyword>
<feature type="transmembrane region" description="Helical" evidence="7">
    <location>
        <begin position="95"/>
        <end position="116"/>
    </location>
</feature>
<dbReference type="Gene3D" id="1.10.3720.10">
    <property type="entry name" value="MetI-like"/>
    <property type="match status" value="1"/>
</dbReference>
<feature type="transmembrane region" description="Helical" evidence="7">
    <location>
        <begin position="194"/>
        <end position="215"/>
    </location>
</feature>
<feature type="transmembrane region" description="Helical" evidence="7">
    <location>
        <begin position="38"/>
        <end position="60"/>
    </location>
</feature>
<evidence type="ECO:0000256" key="7">
    <source>
        <dbReference type="RuleBase" id="RU363032"/>
    </source>
</evidence>
<dbReference type="CDD" id="cd06261">
    <property type="entry name" value="TM_PBP2"/>
    <property type="match status" value="1"/>
</dbReference>
<gene>
    <name evidence="9" type="ORF">BG57_26635</name>
</gene>
<dbReference type="RefSeq" id="WP_081851022.1">
    <property type="nucleotide sequence ID" value="NZ_BMEG01000005.1"/>
</dbReference>
<reference evidence="9 10" key="1">
    <citation type="submission" date="2014-03" db="EMBL/GenBank/DDBJ databases">
        <title>Draft Genome Sequences of Four Burkholderia Strains.</title>
        <authorList>
            <person name="Liu X.Y."/>
            <person name="Li C.X."/>
            <person name="Xu J.H."/>
        </authorList>
    </citation>
    <scope>NUCLEOTIDE SEQUENCE [LARGE SCALE GENOMIC DNA]</scope>
    <source>
        <strain evidence="9 10">R27</strain>
    </source>
</reference>
<dbReference type="PANTHER" id="PTHR30151">
    <property type="entry name" value="ALKANE SULFONATE ABC TRANSPORTER-RELATED, MEMBRANE SUBUNIT"/>
    <property type="match status" value="1"/>
</dbReference>
<dbReference type="eggNOG" id="COG0600">
    <property type="taxonomic scope" value="Bacteria"/>
</dbReference>
<name>A0A069NE50_9BURK</name>
<feature type="transmembrane region" description="Helical" evidence="7">
    <location>
        <begin position="249"/>
        <end position="268"/>
    </location>
</feature>
<keyword evidence="5 7" id="KW-1133">Transmembrane helix</keyword>
<protein>
    <submittedName>
        <fullName evidence="9">ABC transporter permease</fullName>
    </submittedName>
</protein>
<dbReference type="InterPro" id="IPR035906">
    <property type="entry name" value="MetI-like_sf"/>
</dbReference>
<evidence type="ECO:0000256" key="2">
    <source>
        <dbReference type="ARBA" id="ARBA00022448"/>
    </source>
</evidence>
<comment type="caution">
    <text evidence="9">The sequence shown here is derived from an EMBL/GenBank/DDBJ whole genome shotgun (WGS) entry which is preliminary data.</text>
</comment>
<feature type="transmembrane region" description="Helical" evidence="7">
    <location>
        <begin position="154"/>
        <end position="173"/>
    </location>
</feature>
<keyword evidence="3" id="KW-1003">Cell membrane</keyword>
<dbReference type="GO" id="GO:0042918">
    <property type="term" value="P:alkanesulfonate transmembrane transport"/>
    <property type="evidence" value="ECO:0007669"/>
    <property type="project" value="UniProtKB-ARBA"/>
</dbReference>
<dbReference type="PANTHER" id="PTHR30151:SF38">
    <property type="entry name" value="ALIPHATIC SULFONATES TRANSPORT PERMEASE PROTEIN SSUC-RELATED"/>
    <property type="match status" value="1"/>
</dbReference>
<evidence type="ECO:0000256" key="6">
    <source>
        <dbReference type="ARBA" id="ARBA00023136"/>
    </source>
</evidence>
<feature type="domain" description="ABC transmembrane type-1" evidence="8">
    <location>
        <begin position="88"/>
        <end position="268"/>
    </location>
</feature>
<organism evidence="9 10">
    <name type="scientific">Caballeronia grimmiae</name>
    <dbReference type="NCBI Taxonomy" id="1071679"/>
    <lineage>
        <taxon>Bacteria</taxon>
        <taxon>Pseudomonadati</taxon>
        <taxon>Pseudomonadota</taxon>
        <taxon>Betaproteobacteria</taxon>
        <taxon>Burkholderiales</taxon>
        <taxon>Burkholderiaceae</taxon>
        <taxon>Caballeronia</taxon>
    </lineage>
</organism>
<evidence type="ECO:0000313" key="9">
    <source>
        <dbReference type="EMBL" id="KDR26382.1"/>
    </source>
</evidence>
<keyword evidence="6 7" id="KW-0472">Membrane</keyword>
<evidence type="ECO:0000256" key="4">
    <source>
        <dbReference type="ARBA" id="ARBA00022692"/>
    </source>
</evidence>
<dbReference type="Proteomes" id="UP000027439">
    <property type="component" value="Unassembled WGS sequence"/>
</dbReference>
<dbReference type="InterPro" id="IPR000515">
    <property type="entry name" value="MetI-like"/>
</dbReference>
<dbReference type="OrthoDB" id="8859188at2"/>
<dbReference type="AlphaFoldDB" id="A0A069NE50"/>
<keyword evidence="2 7" id="KW-0813">Transport</keyword>
<dbReference type="FunFam" id="1.10.3720.10:FF:000003">
    <property type="entry name" value="Aliphatic sulfonate ABC transporter permease"/>
    <property type="match status" value="1"/>
</dbReference>
<proteinExistence type="inferred from homology"/>